<protein>
    <submittedName>
        <fullName evidence="1">Uncharacterized protein</fullName>
    </submittedName>
</protein>
<sequence length="109" mass="12162">ISCIYHEEGSSVLCFYTHGISFYFFKIQGLVSYNVSCSGIQREHVLGDLRVEAFVLVCGTHLQHRGAWGHVFRKADPVHVLAEHWGVIVGIHHQDSDLSGAASRRFPAV</sequence>
<reference evidence="1" key="1">
    <citation type="submission" date="2023-03" db="UniProtKB">
        <authorList>
            <consortium name="Ensembl"/>
        </authorList>
    </citation>
    <scope>IDENTIFICATION</scope>
</reference>
<proteinExistence type="predicted"/>
<dbReference type="OMA" id="VGIHHQD"/>
<name>A0A8C4MJ92_EQUAS</name>
<dbReference type="Ensembl" id="ENSEAST00005028888.1">
    <property type="protein sequence ID" value="ENSEASP00005026608.1"/>
    <property type="gene ID" value="ENSEASG00005018157.1"/>
</dbReference>
<organism evidence="1">
    <name type="scientific">Equus asinus asinus</name>
    <dbReference type="NCBI Taxonomy" id="83772"/>
    <lineage>
        <taxon>Eukaryota</taxon>
        <taxon>Metazoa</taxon>
        <taxon>Chordata</taxon>
        <taxon>Craniata</taxon>
        <taxon>Vertebrata</taxon>
        <taxon>Euteleostomi</taxon>
        <taxon>Mammalia</taxon>
        <taxon>Eutheria</taxon>
        <taxon>Laurasiatheria</taxon>
        <taxon>Perissodactyla</taxon>
        <taxon>Equidae</taxon>
        <taxon>Equus</taxon>
    </lineage>
</organism>
<accession>A0A8C4MJ92</accession>
<dbReference type="AlphaFoldDB" id="A0A8C4MJ92"/>
<evidence type="ECO:0000313" key="1">
    <source>
        <dbReference type="Ensembl" id="ENSEASP00005026608.1"/>
    </source>
</evidence>